<dbReference type="GO" id="GO:0031929">
    <property type="term" value="P:TOR signaling"/>
    <property type="evidence" value="ECO:0007669"/>
    <property type="project" value="InterPro"/>
</dbReference>
<dbReference type="RefSeq" id="XP_013315765.1">
    <property type="nucleotide sequence ID" value="XM_013460311.1"/>
</dbReference>
<gene>
    <name evidence="7" type="ORF">PV05_07485</name>
</gene>
<reference evidence="7 8" key="1">
    <citation type="submission" date="2015-01" db="EMBL/GenBank/DDBJ databases">
        <title>The Genome Sequence of Exophiala xenobiotica CBS118157.</title>
        <authorList>
            <consortium name="The Broad Institute Genomics Platform"/>
            <person name="Cuomo C."/>
            <person name="de Hoog S."/>
            <person name="Gorbushina A."/>
            <person name="Stielow B."/>
            <person name="Teixiera M."/>
            <person name="Abouelleil A."/>
            <person name="Chapman S.B."/>
            <person name="Priest M."/>
            <person name="Young S.K."/>
            <person name="Wortman J."/>
            <person name="Nusbaum C."/>
            <person name="Birren B."/>
        </authorList>
    </citation>
    <scope>NUCLEOTIDE SEQUENCE [LARGE SCALE GENOMIC DNA]</scope>
    <source>
        <strain evidence="7 8">CBS 118157</strain>
    </source>
</reference>
<dbReference type="InterPro" id="IPR016024">
    <property type="entry name" value="ARM-type_fold"/>
</dbReference>
<organism evidence="7 8">
    <name type="scientific">Exophiala xenobiotica</name>
    <dbReference type="NCBI Taxonomy" id="348802"/>
    <lineage>
        <taxon>Eukaryota</taxon>
        <taxon>Fungi</taxon>
        <taxon>Dikarya</taxon>
        <taxon>Ascomycota</taxon>
        <taxon>Pezizomycotina</taxon>
        <taxon>Eurotiomycetes</taxon>
        <taxon>Chaetothyriomycetidae</taxon>
        <taxon>Chaetothyriales</taxon>
        <taxon>Herpotrichiellaceae</taxon>
        <taxon>Exophiala</taxon>
    </lineage>
</organism>
<evidence type="ECO:0000256" key="5">
    <source>
        <dbReference type="SAM" id="MobiDB-lite"/>
    </source>
</evidence>
<accession>A0A0D2BRR5</accession>
<dbReference type="GO" id="GO:0009267">
    <property type="term" value="P:cellular response to starvation"/>
    <property type="evidence" value="ECO:0007669"/>
    <property type="project" value="TreeGrafter"/>
</dbReference>
<keyword evidence="2 4" id="KW-0853">WD repeat</keyword>
<dbReference type="GO" id="GO:0030307">
    <property type="term" value="P:positive regulation of cell growth"/>
    <property type="evidence" value="ECO:0007669"/>
    <property type="project" value="TreeGrafter"/>
</dbReference>
<proteinExistence type="inferred from homology"/>
<dbReference type="InterPro" id="IPR036322">
    <property type="entry name" value="WD40_repeat_dom_sf"/>
</dbReference>
<evidence type="ECO:0000256" key="2">
    <source>
        <dbReference type="ARBA" id="ARBA00022574"/>
    </source>
</evidence>
<sequence>MRDPQASPTFRPKSEEPTMASHNGQSHVGLGFDMPYRTRPATQGHNQPPARGFTEDVAHYSTGSAFQRHSQINGTASSQQNGVSPRIIPESEDYLSAKPFPLHRTKSDLGPRAKGGIASPQSEDKLAHIRHGWDDEYTSNEYLSLLHSTFYMYYTEKRHESNGSQSQESKQYPSVDWRMKDRMKTVSAALAICLNIGVDPPDVIKTNPTAKLEAWVDPTGSSSGSTKTMEQIGKRLQEQYESLSLRTRYKQYLDPSIDETKRFCISLRRNAKDERVLFHYNGHGVPLPTASGEIWVFNKNYTQYIPVGIYDLQSWLGGPSLFVYDVSHAGNIVANFDTFLAKHEKENEEAKKKDPNAPLQNYADCIQLAACGRTEMLPTNPDLPADLFTCCLTTPIDIALRWFVLQNPLPHGPCPSLEDGKIPVPGRLQDRRSPLGELNWIFTAITDTIAWNILPRPLFKKLFRQDLMVAALFRNFLLSERIMRANHCHPISSPVLPETHHHPLWQSWDLAMEMVLSQLPMLREAEEGKRVYEYQHSNFFAEQLTAFEVYLTSGPTKDHAPDQLPIVLQVLLSQVHRLRALILLSKFLDLGPWAVHLALSIGIFPYVVKLLQAASLELKPVMVFIWARIMAVDYTVQSDLLKDNGIHYFISIMNPRSDIPVGNASEHRAMCAFIVAIFCKRYPPGQTVCLLPELFNACLLNMAEPENPLLRQWSCLCLSMLWCDYADAKWMGIRCMAHARLCELSLDPVPEVRAAMLHALTNFLGIPDLTDQVCQIEEGIASSVLFMTSDGSSLVRKELVVFLSAFVKRYENKFLVVAYEQLVEERDRHPYKDSDANGFEACDPHPPISANTIYGCIWLQILVLSVDPHPEIARNASIIVDDIHDTLMHNSPLSQVALKVVEDLLRFSKRAETQIKKVPSMNSLRLTDKRPGTPPPQMQKQASYLSLSLKRAGTSLRNLAFGASSDNLNASRESSPQTSPSKSREPARPVNTPRGRLPAEWSRPPETSDAQGSAGHYLSATLPTSAGFVPLDPRKKQYLPLESTLLEWSTEYFREPQMRANDPDEPGSADYNSRLWRRNRNEKIIADNQPLKGVAGSSKWTRLEGFLNNQNQPMRLAFHQFDDHLAVTDDRDTVTIWDFQRNEQLSRFSNGNPIGSRINDTKFLNEDDQPLLMVGSSDGVLKVYRNYQSSDEVKIITAFRALTELIPSNKNAGLVFDWQQGQGKALVAGDVKVIKVWNAATELCVGDIPARSSSCVTSLTSDQVAGQIFIAGFGDGVVRVFDQRLNPRTAMVKIWREHRQWITNVHMQRGGVRELISGSRNGDVKLWDLRSDKAVLTVAATSSGRHDGANAGSDGTGAGGGYVPLLRSLSVHEHAPVYAVGTDKHEVRTYNTNGDALGVFEPLPSRLAQVVGGSLAGRGSQSPIVATAYHPHRMLLACAALGDGHVSLMSY</sequence>
<feature type="region of interest" description="Disordered" evidence="5">
    <location>
        <begin position="963"/>
        <end position="1017"/>
    </location>
</feature>
<keyword evidence="8" id="KW-1185">Reference proteome</keyword>
<dbReference type="PRINTS" id="PR01547">
    <property type="entry name" value="YEAST176DUF"/>
</dbReference>
<dbReference type="InterPro" id="IPR029347">
    <property type="entry name" value="Raptor_N"/>
</dbReference>
<evidence type="ECO:0000259" key="6">
    <source>
        <dbReference type="SMART" id="SM01302"/>
    </source>
</evidence>
<dbReference type="SMART" id="SM00320">
    <property type="entry name" value="WD40"/>
    <property type="match status" value="5"/>
</dbReference>
<keyword evidence="3" id="KW-0677">Repeat</keyword>
<feature type="domain" description="Raptor N-terminal CASPase-like" evidence="6">
    <location>
        <begin position="182"/>
        <end position="337"/>
    </location>
</feature>
<protein>
    <recommendedName>
        <fullName evidence="6">Raptor N-terminal CASPase-like domain-containing protein</fullName>
    </recommendedName>
</protein>
<dbReference type="GO" id="GO:0005737">
    <property type="term" value="C:cytoplasm"/>
    <property type="evidence" value="ECO:0007669"/>
    <property type="project" value="TreeGrafter"/>
</dbReference>
<feature type="repeat" description="WD" evidence="4">
    <location>
        <begin position="1295"/>
        <end position="1337"/>
    </location>
</feature>
<dbReference type="STRING" id="348802.A0A0D2BRR5"/>
<feature type="compositionally biased region" description="Polar residues" evidence="5">
    <location>
        <begin position="964"/>
        <end position="981"/>
    </location>
</feature>
<dbReference type="GO" id="GO:0071230">
    <property type="term" value="P:cellular response to amino acid stimulus"/>
    <property type="evidence" value="ECO:0007669"/>
    <property type="project" value="TreeGrafter"/>
</dbReference>
<feature type="region of interest" description="Disordered" evidence="5">
    <location>
        <begin position="918"/>
        <end position="942"/>
    </location>
</feature>
<evidence type="ECO:0000256" key="4">
    <source>
        <dbReference type="PROSITE-ProRule" id="PRU00221"/>
    </source>
</evidence>
<feature type="region of interest" description="Disordered" evidence="5">
    <location>
        <begin position="92"/>
        <end position="122"/>
    </location>
</feature>
<evidence type="ECO:0000256" key="3">
    <source>
        <dbReference type="ARBA" id="ARBA00022737"/>
    </source>
</evidence>
<dbReference type="SUPFAM" id="SSF48371">
    <property type="entry name" value="ARM repeat"/>
    <property type="match status" value="1"/>
</dbReference>
<dbReference type="GeneID" id="25329393"/>
<dbReference type="InterPro" id="IPR004083">
    <property type="entry name" value="Raptor"/>
</dbReference>
<dbReference type="Pfam" id="PF00400">
    <property type="entry name" value="WD40"/>
    <property type="match status" value="1"/>
</dbReference>
<comment type="similarity">
    <text evidence="1">Belongs to the WD repeat RAPTOR family.</text>
</comment>
<evidence type="ECO:0000313" key="7">
    <source>
        <dbReference type="EMBL" id="KIW55181.1"/>
    </source>
</evidence>
<dbReference type="PANTHER" id="PTHR12848">
    <property type="entry name" value="REGULATORY-ASSOCIATED PROTEIN OF MTOR"/>
    <property type="match status" value="1"/>
</dbReference>
<dbReference type="PANTHER" id="PTHR12848:SF16">
    <property type="entry name" value="REGULATORY-ASSOCIATED PROTEIN OF MTOR"/>
    <property type="match status" value="1"/>
</dbReference>
<dbReference type="Gene3D" id="2.130.10.10">
    <property type="entry name" value="YVTN repeat-like/Quinoprotein amine dehydrogenase"/>
    <property type="match status" value="2"/>
</dbReference>
<dbReference type="GO" id="GO:0030674">
    <property type="term" value="F:protein-macromolecule adaptor activity"/>
    <property type="evidence" value="ECO:0007669"/>
    <property type="project" value="TreeGrafter"/>
</dbReference>
<dbReference type="InterPro" id="IPR015943">
    <property type="entry name" value="WD40/YVTN_repeat-like_dom_sf"/>
</dbReference>
<dbReference type="InterPro" id="IPR011989">
    <property type="entry name" value="ARM-like"/>
</dbReference>
<dbReference type="EMBL" id="KN847320">
    <property type="protein sequence ID" value="KIW55181.1"/>
    <property type="molecule type" value="Genomic_DNA"/>
</dbReference>
<dbReference type="SUPFAM" id="SSF50978">
    <property type="entry name" value="WD40 repeat-like"/>
    <property type="match status" value="1"/>
</dbReference>
<dbReference type="OrthoDB" id="10262360at2759"/>
<dbReference type="SMART" id="SM01302">
    <property type="entry name" value="Raptor_N"/>
    <property type="match status" value="1"/>
</dbReference>
<dbReference type="HOGENOM" id="CLU_001136_0_2_1"/>
<dbReference type="PROSITE" id="PS00678">
    <property type="entry name" value="WD_REPEATS_1"/>
    <property type="match status" value="1"/>
</dbReference>
<dbReference type="GO" id="GO:0010506">
    <property type="term" value="P:regulation of autophagy"/>
    <property type="evidence" value="ECO:0007669"/>
    <property type="project" value="TreeGrafter"/>
</dbReference>
<evidence type="ECO:0000313" key="8">
    <source>
        <dbReference type="Proteomes" id="UP000054342"/>
    </source>
</evidence>
<dbReference type="Gene3D" id="1.25.10.10">
    <property type="entry name" value="Leucine-rich Repeat Variant"/>
    <property type="match status" value="1"/>
</dbReference>
<dbReference type="GO" id="GO:0031931">
    <property type="term" value="C:TORC1 complex"/>
    <property type="evidence" value="ECO:0007669"/>
    <property type="project" value="InterPro"/>
</dbReference>
<feature type="region of interest" description="Disordered" evidence="5">
    <location>
        <begin position="1"/>
        <end position="54"/>
    </location>
</feature>
<evidence type="ECO:0000256" key="1">
    <source>
        <dbReference type="ARBA" id="ARBA00009257"/>
    </source>
</evidence>
<name>A0A0D2BRR5_9EURO</name>
<dbReference type="InterPro" id="IPR019775">
    <property type="entry name" value="WD40_repeat_CS"/>
</dbReference>
<dbReference type="Proteomes" id="UP000054342">
    <property type="component" value="Unassembled WGS sequence"/>
</dbReference>
<dbReference type="InterPro" id="IPR001680">
    <property type="entry name" value="WD40_rpt"/>
</dbReference>
<dbReference type="Pfam" id="PF14538">
    <property type="entry name" value="Raptor_N"/>
    <property type="match status" value="1"/>
</dbReference>
<dbReference type="PROSITE" id="PS50082">
    <property type="entry name" value="WD_REPEATS_2"/>
    <property type="match status" value="1"/>
</dbReference>